<organism evidence="1 2">
    <name type="scientific">Trifolium medium</name>
    <dbReference type="NCBI Taxonomy" id="97028"/>
    <lineage>
        <taxon>Eukaryota</taxon>
        <taxon>Viridiplantae</taxon>
        <taxon>Streptophyta</taxon>
        <taxon>Embryophyta</taxon>
        <taxon>Tracheophyta</taxon>
        <taxon>Spermatophyta</taxon>
        <taxon>Magnoliopsida</taxon>
        <taxon>eudicotyledons</taxon>
        <taxon>Gunneridae</taxon>
        <taxon>Pentapetalae</taxon>
        <taxon>rosids</taxon>
        <taxon>fabids</taxon>
        <taxon>Fabales</taxon>
        <taxon>Fabaceae</taxon>
        <taxon>Papilionoideae</taxon>
        <taxon>50 kb inversion clade</taxon>
        <taxon>NPAAA clade</taxon>
        <taxon>Hologalegina</taxon>
        <taxon>IRL clade</taxon>
        <taxon>Trifolieae</taxon>
        <taxon>Trifolium</taxon>
    </lineage>
</organism>
<proteinExistence type="predicted"/>
<feature type="non-terminal residue" evidence="1">
    <location>
        <position position="1"/>
    </location>
</feature>
<sequence length="24" mass="2855">RFATKVEGDGQHQRLWIAADEWQL</sequence>
<comment type="caution">
    <text evidence="1">The sequence shown here is derived from an EMBL/GenBank/DDBJ whole genome shotgun (WGS) entry which is preliminary data.</text>
</comment>
<dbReference type="EMBL" id="LXQA010416668">
    <property type="protein sequence ID" value="MCI50436.1"/>
    <property type="molecule type" value="Genomic_DNA"/>
</dbReference>
<name>A0A392SRF4_9FABA</name>
<dbReference type="Proteomes" id="UP000265520">
    <property type="component" value="Unassembled WGS sequence"/>
</dbReference>
<evidence type="ECO:0000313" key="1">
    <source>
        <dbReference type="EMBL" id="MCI50436.1"/>
    </source>
</evidence>
<accession>A0A392SRF4</accession>
<evidence type="ECO:0000313" key="2">
    <source>
        <dbReference type="Proteomes" id="UP000265520"/>
    </source>
</evidence>
<protein>
    <submittedName>
        <fullName evidence="1">Uncharacterized protein</fullName>
    </submittedName>
</protein>
<reference evidence="1 2" key="1">
    <citation type="journal article" date="2018" name="Front. Plant Sci.">
        <title>Red Clover (Trifolium pratense) and Zigzag Clover (T. medium) - A Picture of Genomic Similarities and Differences.</title>
        <authorList>
            <person name="Dluhosova J."/>
            <person name="Istvanek J."/>
            <person name="Nedelnik J."/>
            <person name="Repkova J."/>
        </authorList>
    </citation>
    <scope>NUCLEOTIDE SEQUENCE [LARGE SCALE GENOMIC DNA]</scope>
    <source>
        <strain evidence="2">cv. 10/8</strain>
        <tissue evidence="1">Leaf</tissue>
    </source>
</reference>
<keyword evidence="2" id="KW-1185">Reference proteome</keyword>
<dbReference type="AlphaFoldDB" id="A0A392SRF4"/>